<accession>A0ABP8JG36</accession>
<keyword evidence="4" id="KW-1185">Reference proteome</keyword>
<keyword evidence="2" id="KW-0812">Transmembrane</keyword>
<dbReference type="EMBL" id="BAABHA010000015">
    <property type="protein sequence ID" value="GAA4390294.1"/>
    <property type="molecule type" value="Genomic_DNA"/>
</dbReference>
<gene>
    <name evidence="3" type="ORF">GCM10023186_38320</name>
</gene>
<evidence type="ECO:0000256" key="2">
    <source>
        <dbReference type="SAM" id="Phobius"/>
    </source>
</evidence>
<protein>
    <submittedName>
        <fullName evidence="3">Uncharacterized protein</fullName>
    </submittedName>
</protein>
<evidence type="ECO:0000313" key="4">
    <source>
        <dbReference type="Proteomes" id="UP001500454"/>
    </source>
</evidence>
<organism evidence="3 4">
    <name type="scientific">Hymenobacter koreensis</name>
    <dbReference type="NCBI Taxonomy" id="1084523"/>
    <lineage>
        <taxon>Bacteria</taxon>
        <taxon>Pseudomonadati</taxon>
        <taxon>Bacteroidota</taxon>
        <taxon>Cytophagia</taxon>
        <taxon>Cytophagales</taxon>
        <taxon>Hymenobacteraceae</taxon>
        <taxon>Hymenobacter</taxon>
    </lineage>
</organism>
<reference evidence="4" key="1">
    <citation type="journal article" date="2019" name="Int. J. Syst. Evol. Microbiol.">
        <title>The Global Catalogue of Microorganisms (GCM) 10K type strain sequencing project: providing services to taxonomists for standard genome sequencing and annotation.</title>
        <authorList>
            <consortium name="The Broad Institute Genomics Platform"/>
            <consortium name="The Broad Institute Genome Sequencing Center for Infectious Disease"/>
            <person name="Wu L."/>
            <person name="Ma J."/>
        </authorList>
    </citation>
    <scope>NUCLEOTIDE SEQUENCE [LARGE SCALE GENOMIC DNA]</scope>
    <source>
        <strain evidence="4">JCM 17924</strain>
    </source>
</reference>
<keyword evidence="2" id="KW-0472">Membrane</keyword>
<evidence type="ECO:0000256" key="1">
    <source>
        <dbReference type="SAM" id="MobiDB-lite"/>
    </source>
</evidence>
<evidence type="ECO:0000313" key="3">
    <source>
        <dbReference type="EMBL" id="GAA4390294.1"/>
    </source>
</evidence>
<feature type="compositionally biased region" description="Polar residues" evidence="1">
    <location>
        <begin position="1"/>
        <end position="15"/>
    </location>
</feature>
<keyword evidence="2" id="KW-1133">Transmembrane helix</keyword>
<feature type="region of interest" description="Disordered" evidence="1">
    <location>
        <begin position="1"/>
        <end position="27"/>
    </location>
</feature>
<feature type="transmembrane region" description="Helical" evidence="2">
    <location>
        <begin position="35"/>
        <end position="55"/>
    </location>
</feature>
<dbReference type="RefSeq" id="WP_345226904.1">
    <property type="nucleotide sequence ID" value="NZ_BAABHA010000015.1"/>
</dbReference>
<comment type="caution">
    <text evidence="3">The sequence shown here is derived from an EMBL/GenBank/DDBJ whole genome shotgun (WGS) entry which is preliminary data.</text>
</comment>
<sequence length="74" mass="7934">MPTFTVSSAHASRTYTSRRKRNRSSETRDILSSRAMVGLLGLLVVALIVSLGIIASQPEADTNTPSEFVLANGN</sequence>
<name>A0ABP8JG36_9BACT</name>
<proteinExistence type="predicted"/>
<dbReference type="Proteomes" id="UP001500454">
    <property type="component" value="Unassembled WGS sequence"/>
</dbReference>